<evidence type="ECO:0000313" key="4">
    <source>
        <dbReference type="EMBL" id="TFW19398.1"/>
    </source>
</evidence>
<accession>A0A4Y9SBC7</accession>
<gene>
    <name evidence="4" type="ORF">E4L98_16460</name>
</gene>
<dbReference type="GO" id="GO:0016810">
    <property type="term" value="F:hydrolase activity, acting on carbon-nitrogen (but not peptide) bonds"/>
    <property type="evidence" value="ECO:0007669"/>
    <property type="project" value="InterPro"/>
</dbReference>
<dbReference type="CDD" id="cd10918">
    <property type="entry name" value="CE4_NodB_like_5s_6s"/>
    <property type="match status" value="1"/>
</dbReference>
<dbReference type="AlphaFoldDB" id="A0A4Y9SBC7"/>
<sequence>MLGRSLLRPLLRGGRHSPAIMIYHRVRPQRDTLFPDEVDAAHFARQLAWLTSYCEVMPLLDAVRHMRAGTLPPRAACITFDDGYADNADIALPLLQHYRVPATFFVASGFLNGGRMWNDSVIELIRRAPAGTLDASSLGLGVHRFDTPAQRVDAIMSLLGQLKYLPMAQRLEQVERLSGLLAVPLPTDLMMRDEQVRQLHRAGMAIGGHTVHHPILARLEPPQARAEIAEGKAALERLTGAPVSLFAYPNGGPGTDYGPEHVAMVRELGFEAAVSTSTGAAGDQPDLYQLPRFTPWDRSRLRYTLRLARNLTLPAVRA</sequence>
<evidence type="ECO:0000313" key="5">
    <source>
        <dbReference type="Proteomes" id="UP000297729"/>
    </source>
</evidence>
<dbReference type="OrthoDB" id="9814639at2"/>
<comment type="subcellular location">
    <subcellularLocation>
        <location evidence="1">Secreted</location>
    </subcellularLocation>
</comment>
<dbReference type="Pfam" id="PF01522">
    <property type="entry name" value="Polysacc_deac_1"/>
    <property type="match status" value="2"/>
</dbReference>
<name>A0A4Y9SBC7_9BURK</name>
<organism evidence="4 5">
    <name type="scientific">Duganella callida</name>
    <dbReference type="NCBI Taxonomy" id="2561932"/>
    <lineage>
        <taxon>Bacteria</taxon>
        <taxon>Pseudomonadati</taxon>
        <taxon>Pseudomonadota</taxon>
        <taxon>Betaproteobacteria</taxon>
        <taxon>Burkholderiales</taxon>
        <taxon>Oxalobacteraceae</taxon>
        <taxon>Telluria group</taxon>
        <taxon>Duganella</taxon>
    </lineage>
</organism>
<dbReference type="InterPro" id="IPR051398">
    <property type="entry name" value="Polysacch_Deacetylase"/>
</dbReference>
<keyword evidence="2" id="KW-0732">Signal</keyword>
<dbReference type="Proteomes" id="UP000297729">
    <property type="component" value="Unassembled WGS sequence"/>
</dbReference>
<evidence type="ECO:0000259" key="3">
    <source>
        <dbReference type="PROSITE" id="PS51677"/>
    </source>
</evidence>
<dbReference type="GO" id="GO:0005576">
    <property type="term" value="C:extracellular region"/>
    <property type="evidence" value="ECO:0007669"/>
    <property type="project" value="UniProtKB-SubCell"/>
</dbReference>
<comment type="caution">
    <text evidence="4">The sequence shown here is derived from an EMBL/GenBank/DDBJ whole genome shotgun (WGS) entry which is preliminary data.</text>
</comment>
<dbReference type="PROSITE" id="PS51677">
    <property type="entry name" value="NODB"/>
    <property type="match status" value="1"/>
</dbReference>
<proteinExistence type="predicted"/>
<dbReference type="PANTHER" id="PTHR34216">
    <property type="match status" value="1"/>
</dbReference>
<evidence type="ECO:0000256" key="2">
    <source>
        <dbReference type="ARBA" id="ARBA00022729"/>
    </source>
</evidence>
<dbReference type="InterPro" id="IPR002509">
    <property type="entry name" value="NODB_dom"/>
</dbReference>
<dbReference type="SUPFAM" id="SSF88713">
    <property type="entry name" value="Glycoside hydrolase/deacetylase"/>
    <property type="match status" value="1"/>
</dbReference>
<feature type="domain" description="NodB homology" evidence="3">
    <location>
        <begin position="74"/>
        <end position="318"/>
    </location>
</feature>
<dbReference type="Gene3D" id="3.20.20.370">
    <property type="entry name" value="Glycoside hydrolase/deacetylase"/>
    <property type="match status" value="1"/>
</dbReference>
<keyword evidence="5" id="KW-1185">Reference proteome</keyword>
<dbReference type="PANTHER" id="PTHR34216:SF3">
    <property type="entry name" value="POLY-BETA-1,6-N-ACETYL-D-GLUCOSAMINE N-DEACETYLASE"/>
    <property type="match status" value="1"/>
</dbReference>
<protein>
    <submittedName>
        <fullName evidence="4">Polysaccharide deacetylase family protein</fullName>
    </submittedName>
</protein>
<dbReference type="InterPro" id="IPR011330">
    <property type="entry name" value="Glyco_hydro/deAcase_b/a-brl"/>
</dbReference>
<evidence type="ECO:0000256" key="1">
    <source>
        <dbReference type="ARBA" id="ARBA00004613"/>
    </source>
</evidence>
<dbReference type="GO" id="GO:0005975">
    <property type="term" value="P:carbohydrate metabolic process"/>
    <property type="evidence" value="ECO:0007669"/>
    <property type="project" value="InterPro"/>
</dbReference>
<reference evidence="4 5" key="1">
    <citation type="submission" date="2019-03" db="EMBL/GenBank/DDBJ databases">
        <title>Draft Genome Sequence of Duganella callidus sp. nov., a Novel Duganella Species Isolated from Cultivated Soil.</title>
        <authorList>
            <person name="Raths R."/>
            <person name="Peta V."/>
            <person name="Bucking H."/>
        </authorList>
    </citation>
    <scope>NUCLEOTIDE SEQUENCE [LARGE SCALE GENOMIC DNA]</scope>
    <source>
        <strain evidence="4 5">DN04</strain>
    </source>
</reference>
<dbReference type="EMBL" id="SPVG01000169">
    <property type="protein sequence ID" value="TFW19398.1"/>
    <property type="molecule type" value="Genomic_DNA"/>
</dbReference>